<keyword evidence="3" id="KW-1185">Reference proteome</keyword>
<feature type="region of interest" description="Disordered" evidence="1">
    <location>
        <begin position="1"/>
        <end position="26"/>
    </location>
</feature>
<feature type="region of interest" description="Disordered" evidence="1">
    <location>
        <begin position="42"/>
        <end position="112"/>
    </location>
</feature>
<evidence type="ECO:0000313" key="2">
    <source>
        <dbReference type="EMBL" id="GHE46410.1"/>
    </source>
</evidence>
<comment type="caution">
    <text evidence="2">The sequence shown here is derived from an EMBL/GenBank/DDBJ whole genome shotgun (WGS) entry which is preliminary data.</text>
</comment>
<reference evidence="2" key="2">
    <citation type="submission" date="2020-09" db="EMBL/GenBank/DDBJ databases">
        <authorList>
            <person name="Sun Q."/>
            <person name="Ohkuma M."/>
        </authorList>
    </citation>
    <scope>NUCLEOTIDE SEQUENCE</scope>
    <source>
        <strain evidence="2">JCM 4784</strain>
    </source>
</reference>
<protein>
    <submittedName>
        <fullName evidence="2">Uncharacterized protein</fullName>
    </submittedName>
</protein>
<dbReference type="EMBL" id="BNBT01000014">
    <property type="protein sequence ID" value="GHE46410.1"/>
    <property type="molecule type" value="Genomic_DNA"/>
</dbReference>
<dbReference type="AlphaFoldDB" id="A0A918ZCR9"/>
<sequence>MDQVGQVAAVITRADKEETPDRMTPGAPVAIFRDAHHRIQGQRSRIFGGPFRVPDRSGARAPPGTPGPSGTRGVASPPSGPRAIHQSKRAGARAPPSRRLQIQQHRDHWGST</sequence>
<dbReference type="Proteomes" id="UP000608024">
    <property type="component" value="Unassembled WGS sequence"/>
</dbReference>
<proteinExistence type="predicted"/>
<gene>
    <name evidence="2" type="ORF">GCM10018785_15090</name>
</gene>
<reference evidence="2" key="1">
    <citation type="journal article" date="2014" name="Int. J. Syst. Evol. Microbiol.">
        <title>Complete genome sequence of Corynebacterium casei LMG S-19264T (=DSM 44701T), isolated from a smear-ripened cheese.</title>
        <authorList>
            <consortium name="US DOE Joint Genome Institute (JGI-PGF)"/>
            <person name="Walter F."/>
            <person name="Albersmeier A."/>
            <person name="Kalinowski J."/>
            <person name="Ruckert C."/>
        </authorList>
    </citation>
    <scope>NUCLEOTIDE SEQUENCE</scope>
    <source>
        <strain evidence="2">JCM 4784</strain>
    </source>
</reference>
<name>A0A918ZCR9_9ACTN</name>
<evidence type="ECO:0000313" key="3">
    <source>
        <dbReference type="Proteomes" id="UP000608024"/>
    </source>
</evidence>
<organism evidence="2 3">
    <name type="scientific">Streptomyces longispororuber</name>
    <dbReference type="NCBI Taxonomy" id="68230"/>
    <lineage>
        <taxon>Bacteria</taxon>
        <taxon>Bacillati</taxon>
        <taxon>Actinomycetota</taxon>
        <taxon>Actinomycetes</taxon>
        <taxon>Kitasatosporales</taxon>
        <taxon>Streptomycetaceae</taxon>
        <taxon>Streptomyces</taxon>
    </lineage>
</organism>
<evidence type="ECO:0000256" key="1">
    <source>
        <dbReference type="SAM" id="MobiDB-lite"/>
    </source>
</evidence>
<accession>A0A918ZCR9</accession>